<keyword evidence="4" id="KW-1133">Transmembrane helix</keyword>
<evidence type="ECO:0000256" key="1">
    <source>
        <dbReference type="ARBA" id="ARBA00023015"/>
    </source>
</evidence>
<comment type="caution">
    <text evidence="6">The sequence shown here is derived from an EMBL/GenBank/DDBJ whole genome shotgun (WGS) entry which is preliminary data.</text>
</comment>
<dbReference type="InterPro" id="IPR036390">
    <property type="entry name" value="WH_DNA-bd_sf"/>
</dbReference>
<dbReference type="EMBL" id="BARS01046681">
    <property type="protein sequence ID" value="GAG31774.1"/>
    <property type="molecule type" value="Genomic_DNA"/>
</dbReference>
<evidence type="ECO:0000256" key="4">
    <source>
        <dbReference type="SAM" id="Phobius"/>
    </source>
</evidence>
<dbReference type="InterPro" id="IPR051081">
    <property type="entry name" value="HTH_MetalResp_TranReg"/>
</dbReference>
<keyword evidence="2" id="KW-0238">DNA-binding</keyword>
<evidence type="ECO:0000256" key="3">
    <source>
        <dbReference type="ARBA" id="ARBA00023163"/>
    </source>
</evidence>
<dbReference type="Gene3D" id="1.10.10.10">
    <property type="entry name" value="Winged helix-like DNA-binding domain superfamily/Winged helix DNA-binding domain"/>
    <property type="match status" value="1"/>
</dbReference>
<name>X0WLA9_9ZZZZ</name>
<dbReference type="AlphaFoldDB" id="X0WLA9"/>
<dbReference type="CDD" id="cd00090">
    <property type="entry name" value="HTH_ARSR"/>
    <property type="match status" value="1"/>
</dbReference>
<dbReference type="InterPro" id="IPR036388">
    <property type="entry name" value="WH-like_DNA-bd_sf"/>
</dbReference>
<feature type="domain" description="HTH arsR-type" evidence="5">
    <location>
        <begin position="1"/>
        <end position="94"/>
    </location>
</feature>
<dbReference type="GO" id="GO:0003677">
    <property type="term" value="F:DNA binding"/>
    <property type="evidence" value="ECO:0007669"/>
    <property type="project" value="UniProtKB-KW"/>
</dbReference>
<keyword evidence="3" id="KW-0804">Transcription</keyword>
<dbReference type="PANTHER" id="PTHR33154:SF38">
    <property type="entry name" value="HTH ARSR-TYPE DOMAIN-CONTAINING PROTEIN"/>
    <property type="match status" value="1"/>
</dbReference>
<dbReference type="SMART" id="SM00418">
    <property type="entry name" value="HTH_ARSR"/>
    <property type="match status" value="1"/>
</dbReference>
<dbReference type="PROSITE" id="PS50987">
    <property type="entry name" value="HTH_ARSR_2"/>
    <property type="match status" value="1"/>
</dbReference>
<dbReference type="GO" id="GO:0003700">
    <property type="term" value="F:DNA-binding transcription factor activity"/>
    <property type="evidence" value="ECO:0007669"/>
    <property type="project" value="InterPro"/>
</dbReference>
<dbReference type="PANTHER" id="PTHR33154">
    <property type="entry name" value="TRANSCRIPTIONAL REGULATOR, ARSR FAMILY"/>
    <property type="match status" value="1"/>
</dbReference>
<proteinExistence type="predicted"/>
<sequence length="152" mass="17119">MEEKILIDKETLKAIAVDTRLNILKLLLKKKYTLSDIAEILGFGNSTIKEHLDILLKAGLIKKEDTTRKWKYYSLTFKGKRLIEPREIKVLFAFITTLIAAVGMTFVFAKKFLMKGAQTFAADVPRALAPNLMEAAKETVVEEGAEMVQLAE</sequence>
<evidence type="ECO:0000256" key="2">
    <source>
        <dbReference type="ARBA" id="ARBA00023125"/>
    </source>
</evidence>
<keyword evidence="4" id="KW-0472">Membrane</keyword>
<dbReference type="SUPFAM" id="SSF46785">
    <property type="entry name" value="Winged helix' DNA-binding domain"/>
    <property type="match status" value="1"/>
</dbReference>
<feature type="transmembrane region" description="Helical" evidence="4">
    <location>
        <begin position="90"/>
        <end position="109"/>
    </location>
</feature>
<feature type="non-terminal residue" evidence="6">
    <location>
        <position position="152"/>
    </location>
</feature>
<evidence type="ECO:0000259" key="5">
    <source>
        <dbReference type="PROSITE" id="PS50987"/>
    </source>
</evidence>
<organism evidence="6">
    <name type="scientific">marine sediment metagenome</name>
    <dbReference type="NCBI Taxonomy" id="412755"/>
    <lineage>
        <taxon>unclassified sequences</taxon>
        <taxon>metagenomes</taxon>
        <taxon>ecological metagenomes</taxon>
    </lineage>
</organism>
<dbReference type="InterPro" id="IPR011991">
    <property type="entry name" value="ArsR-like_HTH"/>
</dbReference>
<keyword evidence="1" id="KW-0805">Transcription regulation</keyword>
<dbReference type="InterPro" id="IPR001845">
    <property type="entry name" value="HTH_ArsR_DNA-bd_dom"/>
</dbReference>
<reference evidence="6" key="1">
    <citation type="journal article" date="2014" name="Front. Microbiol.">
        <title>High frequency of phylogenetically diverse reductive dehalogenase-homologous genes in deep subseafloor sedimentary metagenomes.</title>
        <authorList>
            <person name="Kawai M."/>
            <person name="Futagami T."/>
            <person name="Toyoda A."/>
            <person name="Takaki Y."/>
            <person name="Nishi S."/>
            <person name="Hori S."/>
            <person name="Arai W."/>
            <person name="Tsubouchi T."/>
            <person name="Morono Y."/>
            <person name="Uchiyama I."/>
            <person name="Ito T."/>
            <person name="Fujiyama A."/>
            <person name="Inagaki F."/>
            <person name="Takami H."/>
        </authorList>
    </citation>
    <scope>NUCLEOTIDE SEQUENCE</scope>
    <source>
        <strain evidence="6">Expedition CK06-06</strain>
    </source>
</reference>
<protein>
    <recommendedName>
        <fullName evidence="5">HTH arsR-type domain-containing protein</fullName>
    </recommendedName>
</protein>
<keyword evidence="4" id="KW-0812">Transmembrane</keyword>
<accession>X0WLA9</accession>
<dbReference type="Pfam" id="PF01022">
    <property type="entry name" value="HTH_5"/>
    <property type="match status" value="1"/>
</dbReference>
<gene>
    <name evidence="6" type="ORF">S01H1_70219</name>
</gene>
<evidence type="ECO:0000313" key="6">
    <source>
        <dbReference type="EMBL" id="GAG31774.1"/>
    </source>
</evidence>